<evidence type="ECO:0000259" key="1">
    <source>
        <dbReference type="PROSITE" id="PS50995"/>
    </source>
</evidence>
<dbReference type="AlphaFoldDB" id="A0A7W7RF94"/>
<reference evidence="2 3" key="1">
    <citation type="submission" date="2020-08" db="EMBL/GenBank/DDBJ databases">
        <title>Sequencing the genomes of 1000 actinobacteria strains.</title>
        <authorList>
            <person name="Klenk H.-P."/>
        </authorList>
    </citation>
    <scope>NUCLEOTIDE SEQUENCE [LARGE SCALE GENOMIC DNA]</scope>
    <source>
        <strain evidence="2 3">DSM 102030</strain>
    </source>
</reference>
<sequence>MREWIDVWDDDFQPVFWEAKRAMLRAAEEVLNEHGVREGQQFILMCLWAQDGLAPGEIARRLGLATPTVTRTATRMATAGLVERRPDPADARVTRIYLTERGRDLRDPLNAAMRAMSERAMGGMTADEQATLVDLLRRLRANLDADGDGARTNHPSD</sequence>
<dbReference type="SMART" id="SM00347">
    <property type="entry name" value="HTH_MARR"/>
    <property type="match status" value="1"/>
</dbReference>
<dbReference type="InterPro" id="IPR036390">
    <property type="entry name" value="WH_DNA-bd_sf"/>
</dbReference>
<dbReference type="Proteomes" id="UP000523007">
    <property type="component" value="Unassembled WGS sequence"/>
</dbReference>
<dbReference type="InterPro" id="IPR039422">
    <property type="entry name" value="MarR/SlyA-like"/>
</dbReference>
<dbReference type="GO" id="GO:0003677">
    <property type="term" value="F:DNA binding"/>
    <property type="evidence" value="ECO:0007669"/>
    <property type="project" value="UniProtKB-KW"/>
</dbReference>
<dbReference type="InterPro" id="IPR036388">
    <property type="entry name" value="WH-like_DNA-bd_sf"/>
</dbReference>
<dbReference type="PANTHER" id="PTHR33164">
    <property type="entry name" value="TRANSCRIPTIONAL REGULATOR, MARR FAMILY"/>
    <property type="match status" value="1"/>
</dbReference>
<dbReference type="Pfam" id="PF01047">
    <property type="entry name" value="MarR"/>
    <property type="match status" value="1"/>
</dbReference>
<accession>A0A7W7RF94</accession>
<keyword evidence="3" id="KW-1185">Reference proteome</keyword>
<dbReference type="Gene3D" id="1.10.10.10">
    <property type="entry name" value="Winged helix-like DNA-binding domain superfamily/Winged helix DNA-binding domain"/>
    <property type="match status" value="1"/>
</dbReference>
<comment type="caution">
    <text evidence="2">The sequence shown here is derived from an EMBL/GenBank/DDBJ whole genome shotgun (WGS) entry which is preliminary data.</text>
</comment>
<protein>
    <submittedName>
        <fullName evidence="2">DNA-binding MarR family transcriptional regulator</fullName>
    </submittedName>
</protein>
<keyword evidence="2" id="KW-0238">DNA-binding</keyword>
<organism evidence="2 3">
    <name type="scientific">Lipingzhangella halophila</name>
    <dbReference type="NCBI Taxonomy" id="1783352"/>
    <lineage>
        <taxon>Bacteria</taxon>
        <taxon>Bacillati</taxon>
        <taxon>Actinomycetota</taxon>
        <taxon>Actinomycetes</taxon>
        <taxon>Streptosporangiales</taxon>
        <taxon>Nocardiopsidaceae</taxon>
        <taxon>Lipingzhangella</taxon>
    </lineage>
</organism>
<dbReference type="PROSITE" id="PS50995">
    <property type="entry name" value="HTH_MARR_2"/>
    <property type="match status" value="1"/>
</dbReference>
<gene>
    <name evidence="2" type="ORF">F4561_001727</name>
</gene>
<evidence type="ECO:0000313" key="3">
    <source>
        <dbReference type="Proteomes" id="UP000523007"/>
    </source>
</evidence>
<dbReference type="SUPFAM" id="SSF46785">
    <property type="entry name" value="Winged helix' DNA-binding domain"/>
    <property type="match status" value="1"/>
</dbReference>
<dbReference type="GO" id="GO:0006950">
    <property type="term" value="P:response to stress"/>
    <property type="evidence" value="ECO:0007669"/>
    <property type="project" value="TreeGrafter"/>
</dbReference>
<dbReference type="CDD" id="cd00090">
    <property type="entry name" value="HTH_ARSR"/>
    <property type="match status" value="1"/>
</dbReference>
<dbReference type="PANTHER" id="PTHR33164:SF43">
    <property type="entry name" value="HTH-TYPE TRANSCRIPTIONAL REPRESSOR YETL"/>
    <property type="match status" value="1"/>
</dbReference>
<dbReference type="RefSeq" id="WP_312885190.1">
    <property type="nucleotide sequence ID" value="NZ_JACHJT010000001.1"/>
</dbReference>
<proteinExistence type="predicted"/>
<dbReference type="InterPro" id="IPR011991">
    <property type="entry name" value="ArsR-like_HTH"/>
</dbReference>
<evidence type="ECO:0000313" key="2">
    <source>
        <dbReference type="EMBL" id="MBB4930907.1"/>
    </source>
</evidence>
<dbReference type="GO" id="GO:0003700">
    <property type="term" value="F:DNA-binding transcription factor activity"/>
    <property type="evidence" value="ECO:0007669"/>
    <property type="project" value="InterPro"/>
</dbReference>
<dbReference type="PRINTS" id="PR00598">
    <property type="entry name" value="HTHMARR"/>
</dbReference>
<name>A0A7W7RF94_9ACTN</name>
<feature type="domain" description="HTH marR-type" evidence="1">
    <location>
        <begin position="9"/>
        <end position="141"/>
    </location>
</feature>
<dbReference type="InterPro" id="IPR000835">
    <property type="entry name" value="HTH_MarR-typ"/>
</dbReference>
<dbReference type="EMBL" id="JACHJT010000001">
    <property type="protein sequence ID" value="MBB4930907.1"/>
    <property type="molecule type" value="Genomic_DNA"/>
</dbReference>